<sequence length="65" mass="7332">MYTSLLLQHFNTDDGPDGWSLRGNDAGGNVWRWINIAATMSLYAIELYLGSDDPESGLTNHWKMD</sequence>
<dbReference type="EMBL" id="DS985214">
    <property type="protein sequence ID" value="EEY14517.1"/>
    <property type="molecule type" value="Genomic_DNA"/>
</dbReference>
<dbReference type="InterPro" id="IPR013635">
    <property type="entry name" value="Ice2"/>
</dbReference>
<dbReference type="PANTHER" id="PTHR31726">
    <property type="entry name" value="PROTEIN ICE2"/>
    <property type="match status" value="1"/>
</dbReference>
<dbReference type="eggNOG" id="ENOG502QRTT">
    <property type="taxonomic scope" value="Eukaryota"/>
</dbReference>
<protein>
    <submittedName>
        <fullName evidence="1">ER membrane protein</fullName>
    </submittedName>
</protein>
<dbReference type="Proteomes" id="UP000008698">
    <property type="component" value="Unassembled WGS sequence"/>
</dbReference>
<dbReference type="PANTHER" id="PTHR31726:SF2">
    <property type="entry name" value="PROTEIN ICE2"/>
    <property type="match status" value="1"/>
</dbReference>
<dbReference type="GO" id="GO:0005789">
    <property type="term" value="C:endoplasmic reticulum membrane"/>
    <property type="evidence" value="ECO:0007669"/>
    <property type="project" value="TreeGrafter"/>
</dbReference>
<dbReference type="GO" id="GO:0048309">
    <property type="term" value="P:endoplasmic reticulum inheritance"/>
    <property type="evidence" value="ECO:0007669"/>
    <property type="project" value="TreeGrafter"/>
</dbReference>
<dbReference type="GO" id="GO:0032541">
    <property type="term" value="C:cortical endoplasmic reticulum"/>
    <property type="evidence" value="ECO:0007669"/>
    <property type="project" value="TreeGrafter"/>
</dbReference>
<name>C9S6M6_VERA1</name>
<evidence type="ECO:0000313" key="1">
    <source>
        <dbReference type="EMBL" id="EEY14517.1"/>
    </source>
</evidence>
<gene>
    <name evidence="1" type="ORF">VDBG_00625</name>
</gene>
<dbReference type="AlphaFoldDB" id="C9S6M6"/>
<dbReference type="GO" id="GO:0097038">
    <property type="term" value="C:perinuclear endoplasmic reticulum"/>
    <property type="evidence" value="ECO:0007669"/>
    <property type="project" value="TreeGrafter"/>
</dbReference>
<keyword evidence="2" id="KW-1185">Reference proteome</keyword>
<accession>C9S6M6</accession>
<reference evidence="2" key="1">
    <citation type="journal article" date="2011" name="PLoS Pathog.">
        <title>Comparative genomics yields insights into niche adaptation of plant vascular wilt pathogens.</title>
        <authorList>
            <person name="Klosterman S.J."/>
            <person name="Subbarao K.V."/>
            <person name="Kang S."/>
            <person name="Veronese P."/>
            <person name="Gold S.E."/>
            <person name="Thomma B.P.H.J."/>
            <person name="Chen Z."/>
            <person name="Henrissat B."/>
            <person name="Lee Y.-H."/>
            <person name="Park J."/>
            <person name="Garcia-Pedrajas M.D."/>
            <person name="Barbara D.J."/>
            <person name="Anchieta A."/>
            <person name="de Jonge R."/>
            <person name="Santhanam P."/>
            <person name="Maruthachalam K."/>
            <person name="Atallah Z."/>
            <person name="Amyotte S.G."/>
            <person name="Paz Z."/>
            <person name="Inderbitzin P."/>
            <person name="Hayes R.J."/>
            <person name="Heiman D.I."/>
            <person name="Young S."/>
            <person name="Zeng Q."/>
            <person name="Engels R."/>
            <person name="Galagan J."/>
            <person name="Cuomo C.A."/>
            <person name="Dobinson K.F."/>
            <person name="Ma L.-J."/>
        </authorList>
    </citation>
    <scope>NUCLEOTIDE SEQUENCE [LARGE SCALE GENOMIC DNA]</scope>
    <source>
        <strain evidence="2">VaMs.102 / ATCC MYA-4576 / FGSC 10136</strain>
    </source>
</reference>
<dbReference type="Pfam" id="PF08426">
    <property type="entry name" value="ICE2"/>
    <property type="match status" value="1"/>
</dbReference>
<dbReference type="GeneID" id="9534079"/>
<dbReference type="HOGENOM" id="CLU_2851416_0_0_1"/>
<dbReference type="GO" id="GO:0000921">
    <property type="term" value="P:septin ring assembly"/>
    <property type="evidence" value="ECO:0007669"/>
    <property type="project" value="TreeGrafter"/>
</dbReference>
<dbReference type="STRING" id="526221.C9S6M6"/>
<proteinExistence type="predicted"/>
<evidence type="ECO:0000313" key="2">
    <source>
        <dbReference type="Proteomes" id="UP000008698"/>
    </source>
</evidence>
<dbReference type="KEGG" id="val:VDBG_00625"/>
<dbReference type="OrthoDB" id="5577218at2759"/>
<dbReference type="RefSeq" id="XP_003008943.1">
    <property type="nucleotide sequence ID" value="XM_003008897.1"/>
</dbReference>
<organism evidence="2">
    <name type="scientific">Verticillium alfalfae (strain VaMs.102 / ATCC MYA-4576 / FGSC 10136)</name>
    <name type="common">Verticillium wilt of alfalfa</name>
    <name type="synonym">Verticillium albo-atrum</name>
    <dbReference type="NCBI Taxonomy" id="526221"/>
    <lineage>
        <taxon>Eukaryota</taxon>
        <taxon>Fungi</taxon>
        <taxon>Dikarya</taxon>
        <taxon>Ascomycota</taxon>
        <taxon>Pezizomycotina</taxon>
        <taxon>Sordariomycetes</taxon>
        <taxon>Hypocreomycetidae</taxon>
        <taxon>Glomerellales</taxon>
        <taxon>Plectosphaerellaceae</taxon>
        <taxon>Verticillium</taxon>
    </lineage>
</organism>